<organism evidence="1 2">
    <name type="scientific">Hyaloscypha variabilis (strain UAMH 11265 / GT02V1 / F)</name>
    <name type="common">Meliniomyces variabilis</name>
    <dbReference type="NCBI Taxonomy" id="1149755"/>
    <lineage>
        <taxon>Eukaryota</taxon>
        <taxon>Fungi</taxon>
        <taxon>Dikarya</taxon>
        <taxon>Ascomycota</taxon>
        <taxon>Pezizomycotina</taxon>
        <taxon>Leotiomycetes</taxon>
        <taxon>Helotiales</taxon>
        <taxon>Hyaloscyphaceae</taxon>
        <taxon>Hyaloscypha</taxon>
        <taxon>Hyaloscypha variabilis</taxon>
    </lineage>
</organism>
<dbReference type="PANTHER" id="PTHR11799">
    <property type="entry name" value="PARAOXONASE"/>
    <property type="match status" value="1"/>
</dbReference>
<dbReference type="OrthoDB" id="5307922at2759"/>
<dbReference type="Gene3D" id="2.120.10.30">
    <property type="entry name" value="TolB, C-terminal domain"/>
    <property type="match status" value="1"/>
</dbReference>
<reference evidence="1 2" key="1">
    <citation type="submission" date="2016-04" db="EMBL/GenBank/DDBJ databases">
        <title>A degradative enzymes factory behind the ericoid mycorrhizal symbiosis.</title>
        <authorList>
            <consortium name="DOE Joint Genome Institute"/>
            <person name="Martino E."/>
            <person name="Morin E."/>
            <person name="Grelet G."/>
            <person name="Kuo A."/>
            <person name="Kohler A."/>
            <person name="Daghino S."/>
            <person name="Barry K."/>
            <person name="Choi C."/>
            <person name="Cichocki N."/>
            <person name="Clum A."/>
            <person name="Copeland A."/>
            <person name="Hainaut M."/>
            <person name="Haridas S."/>
            <person name="Labutti K."/>
            <person name="Lindquist E."/>
            <person name="Lipzen A."/>
            <person name="Khouja H.-R."/>
            <person name="Murat C."/>
            <person name="Ohm R."/>
            <person name="Olson A."/>
            <person name="Spatafora J."/>
            <person name="Veneault-Fourrey C."/>
            <person name="Henrissat B."/>
            <person name="Grigoriev I."/>
            <person name="Martin F."/>
            <person name="Perotto S."/>
        </authorList>
    </citation>
    <scope>NUCLEOTIDE SEQUENCE [LARGE SCALE GENOMIC DNA]</scope>
    <source>
        <strain evidence="1 2">F</strain>
    </source>
</reference>
<dbReference type="AlphaFoldDB" id="A0A2J6S761"/>
<dbReference type="PANTHER" id="PTHR11799:SF20">
    <property type="entry name" value="SMP-30_GLUCONOLACTONASE_LRE-LIKE REGION DOMAIN-CONTAINING PROTEIN"/>
    <property type="match status" value="1"/>
</dbReference>
<name>A0A2J6S761_HYAVF</name>
<evidence type="ECO:0000313" key="2">
    <source>
        <dbReference type="Proteomes" id="UP000235786"/>
    </source>
</evidence>
<dbReference type="SUPFAM" id="SSF63829">
    <property type="entry name" value="Calcium-dependent phosphotriesterase"/>
    <property type="match status" value="1"/>
</dbReference>
<dbReference type="EMBL" id="KZ613939">
    <property type="protein sequence ID" value="PMD46608.1"/>
    <property type="molecule type" value="Genomic_DNA"/>
</dbReference>
<evidence type="ECO:0008006" key="3">
    <source>
        <dbReference type="Google" id="ProtNLM"/>
    </source>
</evidence>
<evidence type="ECO:0000313" key="1">
    <source>
        <dbReference type="EMBL" id="PMD46608.1"/>
    </source>
</evidence>
<protein>
    <recommendedName>
        <fullName evidence="3">Calcium-dependent phosphotriesterase</fullName>
    </recommendedName>
</protein>
<gene>
    <name evidence="1" type="ORF">L207DRAFT_561906</name>
</gene>
<sequence>MGKKAFIFWSSALLWFAVLWQGFLSDFVFITLGVGRTIQKIEEFPYTCKRIRSTLLESCEDIWLDEAGRRLYAACSTIANRAGWAPGGNSFKLSARDIKDHVSVLNIDKPGKDGMYGLHKLEITGNYRSATGGQDIDLNGFDIEVLSGSRLRFWMVNNRPAVDDAGAFLDASKVGANSTIEIFEHKRGSKKLEFVKTIWSEAVPAPNNVAASGDGSVFVTNDHDNSAGRFRPLQTLLGAGTLAYCHLSNGTCTTSLSSDLKYPNGIAKPSNPSNSLYIANTAKGFVSFHLISPVHHPSLNHSKPYNPSTVSPVRKPIKLGMPIDNLSVDSNGDIFVTGFPNIFGVIRAMSHPEQETDVASSVFRIRKRYVRNEKVAKELGFEDGKGGKIEHVVEKVIEDREGKVLPAASTVVHDVKTGNLWLSGFASKVITVCEPKVG</sequence>
<dbReference type="Proteomes" id="UP000235786">
    <property type="component" value="Unassembled WGS sequence"/>
</dbReference>
<proteinExistence type="predicted"/>
<dbReference type="InterPro" id="IPR051288">
    <property type="entry name" value="Serum_paraoxonase/arylesterase"/>
</dbReference>
<accession>A0A2J6S761</accession>
<dbReference type="InterPro" id="IPR011042">
    <property type="entry name" value="6-blade_b-propeller_TolB-like"/>
</dbReference>
<keyword evidence="2" id="KW-1185">Reference proteome</keyword>